<protein>
    <submittedName>
        <fullName evidence="1">Uncharacterized protein</fullName>
    </submittedName>
</protein>
<accession>A0A0F8YT75</accession>
<organism evidence="1">
    <name type="scientific">marine sediment metagenome</name>
    <dbReference type="NCBI Taxonomy" id="412755"/>
    <lineage>
        <taxon>unclassified sequences</taxon>
        <taxon>metagenomes</taxon>
        <taxon>ecological metagenomes</taxon>
    </lineage>
</organism>
<dbReference type="AlphaFoldDB" id="A0A0F8YT75"/>
<evidence type="ECO:0000313" key="1">
    <source>
        <dbReference type="EMBL" id="KKK76965.1"/>
    </source>
</evidence>
<comment type="caution">
    <text evidence="1">The sequence shown here is derived from an EMBL/GenBank/DDBJ whole genome shotgun (WGS) entry which is preliminary data.</text>
</comment>
<proteinExistence type="predicted"/>
<gene>
    <name evidence="1" type="ORF">LCGC14_2858380</name>
</gene>
<name>A0A0F8YT75_9ZZZZ</name>
<sequence>FTEMDLIKYFRMERALKKWIESEKADSEARSTDADKLRLEAYHLTIEALPELKLESNTSFLDQSIKCKTCIRDVQRCNELGYHI</sequence>
<reference evidence="1" key="1">
    <citation type="journal article" date="2015" name="Nature">
        <title>Complex archaea that bridge the gap between prokaryotes and eukaryotes.</title>
        <authorList>
            <person name="Spang A."/>
            <person name="Saw J.H."/>
            <person name="Jorgensen S.L."/>
            <person name="Zaremba-Niedzwiedzka K."/>
            <person name="Martijn J."/>
            <person name="Lind A.E."/>
            <person name="van Eijk R."/>
            <person name="Schleper C."/>
            <person name="Guy L."/>
            <person name="Ettema T.J."/>
        </authorList>
    </citation>
    <scope>NUCLEOTIDE SEQUENCE</scope>
</reference>
<feature type="non-terminal residue" evidence="1">
    <location>
        <position position="1"/>
    </location>
</feature>
<dbReference type="EMBL" id="LAZR01055177">
    <property type="protein sequence ID" value="KKK76965.1"/>
    <property type="molecule type" value="Genomic_DNA"/>
</dbReference>